<dbReference type="AlphaFoldDB" id="A0A4Y2IGI2"/>
<organism evidence="1 2">
    <name type="scientific">Araneus ventricosus</name>
    <name type="common">Orbweaver spider</name>
    <name type="synonym">Epeira ventricosa</name>
    <dbReference type="NCBI Taxonomy" id="182803"/>
    <lineage>
        <taxon>Eukaryota</taxon>
        <taxon>Metazoa</taxon>
        <taxon>Ecdysozoa</taxon>
        <taxon>Arthropoda</taxon>
        <taxon>Chelicerata</taxon>
        <taxon>Arachnida</taxon>
        <taxon>Araneae</taxon>
        <taxon>Araneomorphae</taxon>
        <taxon>Entelegynae</taxon>
        <taxon>Araneoidea</taxon>
        <taxon>Araneidae</taxon>
        <taxon>Araneus</taxon>
    </lineage>
</organism>
<gene>
    <name evidence="1" type="ORF">AVEN_271790_1</name>
</gene>
<dbReference type="GO" id="GO:0003676">
    <property type="term" value="F:nucleic acid binding"/>
    <property type="evidence" value="ECO:0007669"/>
    <property type="project" value="InterPro"/>
</dbReference>
<comment type="caution">
    <text evidence="1">The sequence shown here is derived from an EMBL/GenBank/DDBJ whole genome shotgun (WGS) entry which is preliminary data.</text>
</comment>
<dbReference type="EMBL" id="BGPR01002644">
    <property type="protein sequence ID" value="GBM76765.1"/>
    <property type="molecule type" value="Genomic_DNA"/>
</dbReference>
<dbReference type="Gene3D" id="3.30.420.10">
    <property type="entry name" value="Ribonuclease H-like superfamily/Ribonuclease H"/>
    <property type="match status" value="1"/>
</dbReference>
<dbReference type="InterPro" id="IPR012337">
    <property type="entry name" value="RNaseH-like_sf"/>
</dbReference>
<reference evidence="1 2" key="1">
    <citation type="journal article" date="2019" name="Sci. Rep.">
        <title>Orb-weaving spider Araneus ventricosus genome elucidates the spidroin gene catalogue.</title>
        <authorList>
            <person name="Kono N."/>
            <person name="Nakamura H."/>
            <person name="Ohtoshi R."/>
            <person name="Moran D.A.P."/>
            <person name="Shinohara A."/>
            <person name="Yoshida Y."/>
            <person name="Fujiwara M."/>
            <person name="Mori M."/>
            <person name="Tomita M."/>
            <person name="Arakawa K."/>
        </authorList>
    </citation>
    <scope>NUCLEOTIDE SEQUENCE [LARGE SCALE GENOMIC DNA]</scope>
</reference>
<proteinExistence type="predicted"/>
<evidence type="ECO:0000313" key="1">
    <source>
        <dbReference type="EMBL" id="GBM76765.1"/>
    </source>
</evidence>
<dbReference type="InterPro" id="IPR036397">
    <property type="entry name" value="RNaseH_sf"/>
</dbReference>
<keyword evidence="2" id="KW-1185">Reference proteome</keyword>
<name>A0A4Y2IGI2_ARAVE</name>
<protein>
    <submittedName>
        <fullName evidence="1">Uncharacterized protein</fullName>
    </submittedName>
</protein>
<dbReference type="Proteomes" id="UP000499080">
    <property type="component" value="Unassembled WGS sequence"/>
</dbReference>
<accession>A0A4Y2IGI2</accession>
<sequence length="208" mass="24029">MEEDTTKYEWMAQLSPFNTVFQADLLAIQEACLWASKTSQQIKVWPDSESSLHSIASIDTKSPIAQQTQEILLKSTNIKLGWIKAHVGHSAPRNHIKSLLQKESIIRCQKEWDNGETGRSVHNVLPKVKTTPTPWQRPEIMFVTGHGPFPTYLKRFNIRKQRFLWLRKAGKPLTLCYKLPVYNVIPPKKTVSRPRTTLVEKSHEQQQF</sequence>
<dbReference type="SUPFAM" id="SSF53098">
    <property type="entry name" value="Ribonuclease H-like"/>
    <property type="match status" value="1"/>
</dbReference>
<evidence type="ECO:0000313" key="2">
    <source>
        <dbReference type="Proteomes" id="UP000499080"/>
    </source>
</evidence>